<dbReference type="EMBL" id="DACSXJ010000008">
    <property type="protein sequence ID" value="HAT3897377.1"/>
    <property type="molecule type" value="Genomic_DNA"/>
</dbReference>
<proteinExistence type="predicted"/>
<gene>
    <name evidence="2" type="ORF">I9Y29_001794</name>
</gene>
<reference evidence="2" key="2">
    <citation type="submission" date="2020-09" db="EMBL/GenBank/DDBJ databases">
        <authorList>
            <consortium name="NCBI Pathogen Detection Project"/>
        </authorList>
    </citation>
    <scope>NUCLEOTIDE SEQUENCE</scope>
    <source>
        <strain evidence="2">O50</strain>
    </source>
</reference>
<dbReference type="RefSeq" id="WP_131820543.1">
    <property type="nucleotide sequence ID" value="NZ_JBQACJ010000018.1"/>
</dbReference>
<name>A0A8H9UKZ3_CITFR</name>
<organism evidence="2">
    <name type="scientific">Citrobacter freundii</name>
    <dbReference type="NCBI Taxonomy" id="546"/>
    <lineage>
        <taxon>Bacteria</taxon>
        <taxon>Pseudomonadati</taxon>
        <taxon>Pseudomonadota</taxon>
        <taxon>Gammaproteobacteria</taxon>
        <taxon>Enterobacterales</taxon>
        <taxon>Enterobacteriaceae</taxon>
        <taxon>Citrobacter</taxon>
        <taxon>Citrobacter freundii complex</taxon>
    </lineage>
</organism>
<feature type="transmembrane region" description="Helical" evidence="1">
    <location>
        <begin position="45"/>
        <end position="75"/>
    </location>
</feature>
<keyword evidence="1" id="KW-1133">Transmembrane helix</keyword>
<keyword evidence="1" id="KW-0812">Transmembrane</keyword>
<dbReference type="AlphaFoldDB" id="A0A8H9UKZ3"/>
<reference evidence="2" key="1">
    <citation type="journal article" date="2018" name="Genome Biol.">
        <title>SKESA: strategic k-mer extension for scrupulous assemblies.</title>
        <authorList>
            <person name="Souvorov A."/>
            <person name="Agarwala R."/>
            <person name="Lipman D.J."/>
        </authorList>
    </citation>
    <scope>NUCLEOTIDE SEQUENCE</scope>
    <source>
        <strain evidence="2">O50</strain>
    </source>
</reference>
<dbReference type="Proteomes" id="UP000855471">
    <property type="component" value="Unassembled WGS sequence"/>
</dbReference>
<keyword evidence="1" id="KW-0472">Membrane</keyword>
<sequence length="82" mass="9564">MTNHACFAFLAAYILGFAAMYYYSLWRDAKCDLERNPREAILFAIFWPVLTFFMVGIIIIEKIISLACVACRYFCSKLRGKY</sequence>
<feature type="transmembrane region" description="Helical" evidence="1">
    <location>
        <begin position="7"/>
        <end position="25"/>
    </location>
</feature>
<comment type="caution">
    <text evidence="2">The sequence shown here is derived from an EMBL/GenBank/DDBJ whole genome shotgun (WGS) entry which is preliminary data.</text>
</comment>
<accession>A0A8H9UKZ3</accession>
<evidence type="ECO:0000313" key="2">
    <source>
        <dbReference type="EMBL" id="HAT3897377.1"/>
    </source>
</evidence>
<evidence type="ECO:0000256" key="1">
    <source>
        <dbReference type="SAM" id="Phobius"/>
    </source>
</evidence>
<protein>
    <submittedName>
        <fullName evidence="2">Uncharacterized protein</fullName>
    </submittedName>
</protein>